<feature type="compositionally biased region" description="Basic and acidic residues" evidence="1">
    <location>
        <begin position="546"/>
        <end position="556"/>
    </location>
</feature>
<proteinExistence type="predicted"/>
<evidence type="ECO:0000313" key="4">
    <source>
        <dbReference type="Proteomes" id="UP000325313"/>
    </source>
</evidence>
<feature type="compositionally biased region" description="Basic and acidic residues" evidence="1">
    <location>
        <begin position="431"/>
        <end position="445"/>
    </location>
</feature>
<feature type="region of interest" description="Disordered" evidence="1">
    <location>
        <begin position="513"/>
        <end position="569"/>
    </location>
</feature>
<dbReference type="AlphaFoldDB" id="A0A5B0P4R5"/>
<feature type="compositionally biased region" description="Basic residues" evidence="1">
    <location>
        <begin position="536"/>
        <end position="545"/>
    </location>
</feature>
<dbReference type="EMBL" id="VDEP01000371">
    <property type="protein sequence ID" value="KAA1095842.1"/>
    <property type="molecule type" value="Genomic_DNA"/>
</dbReference>
<name>A0A5B0P4R5_PUCGR</name>
<gene>
    <name evidence="3" type="ORF">PGTUg99_033573</name>
</gene>
<evidence type="ECO:0000259" key="2">
    <source>
        <dbReference type="Pfam" id="PF21530"/>
    </source>
</evidence>
<feature type="region of interest" description="Disordered" evidence="1">
    <location>
        <begin position="364"/>
        <end position="451"/>
    </location>
</feature>
<evidence type="ECO:0000313" key="3">
    <source>
        <dbReference type="EMBL" id="KAA1095842.1"/>
    </source>
</evidence>
<feature type="domain" description="DNA helicase Pif1-like 2B" evidence="2">
    <location>
        <begin position="80"/>
        <end position="106"/>
    </location>
</feature>
<dbReference type="Proteomes" id="UP000325313">
    <property type="component" value="Unassembled WGS sequence"/>
</dbReference>
<evidence type="ECO:0000256" key="1">
    <source>
        <dbReference type="SAM" id="MobiDB-lite"/>
    </source>
</evidence>
<organism evidence="3 4">
    <name type="scientific">Puccinia graminis f. sp. tritici</name>
    <dbReference type="NCBI Taxonomy" id="56615"/>
    <lineage>
        <taxon>Eukaryota</taxon>
        <taxon>Fungi</taxon>
        <taxon>Dikarya</taxon>
        <taxon>Basidiomycota</taxon>
        <taxon>Pucciniomycotina</taxon>
        <taxon>Pucciniomycetes</taxon>
        <taxon>Pucciniales</taxon>
        <taxon>Pucciniaceae</taxon>
        <taxon>Puccinia</taxon>
    </lineage>
</organism>
<dbReference type="InterPro" id="IPR049163">
    <property type="entry name" value="Pif1-like_2B_dom"/>
</dbReference>
<dbReference type="Pfam" id="PF21530">
    <property type="entry name" value="Pif1_2B_dom"/>
    <property type="match status" value="1"/>
</dbReference>
<accession>A0A5B0P4R5</accession>
<protein>
    <recommendedName>
        <fullName evidence="2">DNA helicase Pif1-like 2B domain-containing protein</fullName>
    </recommendedName>
</protein>
<feature type="compositionally biased region" description="Polar residues" evidence="1">
    <location>
        <begin position="368"/>
        <end position="395"/>
    </location>
</feature>
<feature type="compositionally biased region" description="Polar residues" evidence="1">
    <location>
        <begin position="513"/>
        <end position="532"/>
    </location>
</feature>
<reference evidence="3 4" key="1">
    <citation type="submission" date="2019-05" db="EMBL/GenBank/DDBJ databases">
        <title>Emergence of the Ug99 lineage of the wheat stem rust pathogen through somatic hybridization.</title>
        <authorList>
            <person name="Li F."/>
            <person name="Upadhyaya N.M."/>
            <person name="Sperschneider J."/>
            <person name="Matny O."/>
            <person name="Nguyen-Phuc H."/>
            <person name="Mago R."/>
            <person name="Raley C."/>
            <person name="Miller M.E."/>
            <person name="Silverstein K.A.T."/>
            <person name="Henningsen E."/>
            <person name="Hirsch C.D."/>
            <person name="Visser B."/>
            <person name="Pretorius Z.A."/>
            <person name="Steffenson B.J."/>
            <person name="Schwessinger B."/>
            <person name="Dodds P.N."/>
            <person name="Figueroa M."/>
        </authorList>
    </citation>
    <scope>NUCLEOTIDE SEQUENCE [LARGE SCALE GENOMIC DNA]</scope>
    <source>
        <strain evidence="3 4">Ug99</strain>
    </source>
</reference>
<sequence length="792" mass="88710">MNVHAENAKQFGLLDSKPYEFSASDQTMGNAPYAHTFLSRLEDLQARKKLTLKVGAYFSPVPFDDHVSNPHISSITTFFQIGAQVMLLCNLDIKAKLVNGSRGVVIDWVERPSHQFSSVLSQQRDPDDMKKMYWSSKQANSCLPKVLFSDGRVMLSNNFSTTSAIKPTPLKGKLSIDCVSIYLEFSSMAKPMLRFPEQEVYRGSKSLGGNVKDFYKSLHEEKRSSQDEDFLDPEDFFPFSDCIEFMYEPSPSPEPSSSESVPLHQGIPAIEYLPSDERKVFQEGVTSKESADAELISSGQFKSLCLKKANLTGDFGGKTLIGSDLKPQSDSRFHIDPLLGGSSPSVSDDLLDDDQLISVAEEVERSQGDQQQRLSQLTHVDQVEQTEVKVDTSTLRRPAKDPSFPETAEIDQDLRSPTPVYENRPLAEIGTDDHQPEIKSEPLARRRDRPVPITQEIDDNQHVQAPPFTTGADTSIPEMRVIDNQPVSPIHKDPSFSLIKAIENTRRVETLLSTEGQHQPSSEVPTLDQNQLRKPLPTKKRKEKRKLSEYDRDERIGSGPVKKSSKRANTIQTKPLALKDKANDFGNCSHTHLITGPSDPAQADPVNLYIERTYHTRSMNDPTHRSGYTDSGSTAMFINHPNRSSVAVDVKPNINQAEPVVHQSDRQKKPFDESEFSKMILNDFSRRIRDSIMMLNKSLLELPSGPYAREFDSESVEEHVRMLVGEHFCNPHLVNLPAVTDTETRSRETGQNSNLEGRMIENIGPLGQENDNRTLDAQATPNPPIRIALVSL</sequence>
<comment type="caution">
    <text evidence="3">The sequence shown here is derived from an EMBL/GenBank/DDBJ whole genome shotgun (WGS) entry which is preliminary data.</text>
</comment>